<evidence type="ECO:0000256" key="2">
    <source>
        <dbReference type="ARBA" id="ARBA00004496"/>
    </source>
</evidence>
<dbReference type="Proteomes" id="UP000261620">
    <property type="component" value="Unplaced"/>
</dbReference>
<evidence type="ECO:0000259" key="11">
    <source>
        <dbReference type="Pfam" id="PF10497"/>
    </source>
</evidence>
<feature type="compositionally biased region" description="Acidic residues" evidence="10">
    <location>
        <begin position="120"/>
        <end position="131"/>
    </location>
</feature>
<evidence type="ECO:0000256" key="5">
    <source>
        <dbReference type="ARBA" id="ARBA00022553"/>
    </source>
</evidence>
<evidence type="ECO:0000256" key="7">
    <source>
        <dbReference type="ARBA" id="ARBA00023015"/>
    </source>
</evidence>
<dbReference type="PANTHER" id="PTHR31169:SF4">
    <property type="entry name" value="CELL DIVISION CYCLE-ASSOCIATED 7-LIKE PROTEIN"/>
    <property type="match status" value="1"/>
</dbReference>
<dbReference type="InterPro" id="IPR040221">
    <property type="entry name" value="CDCA7/CDA7L"/>
</dbReference>
<keyword evidence="5" id="KW-0597">Phosphoprotein</keyword>
<keyword evidence="7" id="KW-0805">Transcription regulation</keyword>
<proteinExistence type="predicted"/>
<dbReference type="InterPro" id="IPR018866">
    <property type="entry name" value="Znf-4CXXC_R1"/>
</dbReference>
<evidence type="ECO:0000256" key="9">
    <source>
        <dbReference type="ARBA" id="ARBA00023242"/>
    </source>
</evidence>
<feature type="region of interest" description="Disordered" evidence="10">
    <location>
        <begin position="189"/>
        <end position="225"/>
    </location>
</feature>
<keyword evidence="3" id="KW-0963">Cytoplasm</keyword>
<keyword evidence="8" id="KW-0804">Transcription</keyword>
<organism evidence="12 13">
    <name type="scientific">Mola mola</name>
    <name type="common">Ocean sunfish</name>
    <name type="synonym">Tetraodon mola</name>
    <dbReference type="NCBI Taxonomy" id="94237"/>
    <lineage>
        <taxon>Eukaryota</taxon>
        <taxon>Metazoa</taxon>
        <taxon>Chordata</taxon>
        <taxon>Craniata</taxon>
        <taxon>Vertebrata</taxon>
        <taxon>Euteleostomi</taxon>
        <taxon>Actinopterygii</taxon>
        <taxon>Neopterygii</taxon>
        <taxon>Teleostei</taxon>
        <taxon>Neoteleostei</taxon>
        <taxon>Acanthomorphata</taxon>
        <taxon>Eupercaria</taxon>
        <taxon>Tetraodontiformes</taxon>
        <taxon>Molidae</taxon>
        <taxon>Mola</taxon>
    </lineage>
</organism>
<keyword evidence="4" id="KW-1017">Isopeptide bond</keyword>
<evidence type="ECO:0000313" key="12">
    <source>
        <dbReference type="Ensembl" id="ENSMMOP00000026499.1"/>
    </source>
</evidence>
<dbReference type="GO" id="GO:0006355">
    <property type="term" value="P:regulation of DNA-templated transcription"/>
    <property type="evidence" value="ECO:0007669"/>
    <property type="project" value="InterPro"/>
</dbReference>
<name>A0A3Q3XIY2_MOLML</name>
<feature type="domain" description="Zinc-finger" evidence="11">
    <location>
        <begin position="268"/>
        <end position="365"/>
    </location>
</feature>
<keyword evidence="6" id="KW-0832">Ubl conjugation</keyword>
<dbReference type="Pfam" id="PF10497">
    <property type="entry name" value="zf-4CXXC_R1"/>
    <property type="match status" value="1"/>
</dbReference>
<feature type="compositionally biased region" description="Acidic residues" evidence="10">
    <location>
        <begin position="9"/>
        <end position="25"/>
    </location>
</feature>
<evidence type="ECO:0000256" key="8">
    <source>
        <dbReference type="ARBA" id="ARBA00023163"/>
    </source>
</evidence>
<feature type="region of interest" description="Disordered" evidence="10">
    <location>
        <begin position="91"/>
        <end position="133"/>
    </location>
</feature>
<comment type="subcellular location">
    <subcellularLocation>
        <location evidence="2">Cytoplasm</location>
    </subcellularLocation>
    <subcellularLocation>
        <location evidence="1">Nucleus</location>
    </subcellularLocation>
</comment>
<evidence type="ECO:0000313" key="13">
    <source>
        <dbReference type="Proteomes" id="UP000261620"/>
    </source>
</evidence>
<sequence>MALLFSQSDSEEEFEGFSDDEDEEDGGCFNKKRKIKVWKVFVFGCIISDKDRYKHMPVSCHLCAFFTDLISTFLNSLCRFPVKRLSNAKEEPQEKKLKKAVKESPSQRVAGRRRIKQQNEEEEEAEEEVEDKADVLSQSLQKRDKNIKENKAMVANLYRVFRLLCVLLRVIPPFFDSGPLCCRLSAGKAVSETGSERRNPSRRARPPENFGVEEKSAPPPCRTPRTVDITTLKRKSSRRSHYDVRSVDEITEEDLENIAYRSKDKIWDKENGSSCHQCRQKTLDTKTICRSGFCVGGKGQFCGPCLKNRYGEDVRTVLLDPNWSCPICRGVCNCSLCRKKEGRCATGNLVGLARYNGHNNVHMYLERYAAGQNKQFGLHITLRDAMCVFHCFIFHSCFVCHVSQHSEGAAVKHREETRQENLLVQLIPGL</sequence>
<dbReference type="STRING" id="94237.ENSMMOP00000026499"/>
<keyword evidence="13" id="KW-1185">Reference proteome</keyword>
<accession>A0A3Q3XIY2</accession>
<evidence type="ECO:0000256" key="10">
    <source>
        <dbReference type="SAM" id="MobiDB-lite"/>
    </source>
</evidence>
<dbReference type="PANTHER" id="PTHR31169">
    <property type="entry name" value="OS05G0300700 PROTEIN"/>
    <property type="match status" value="1"/>
</dbReference>
<dbReference type="Ensembl" id="ENSMMOT00000026954.1">
    <property type="protein sequence ID" value="ENSMMOP00000026499.1"/>
    <property type="gene ID" value="ENSMMOG00000020070.1"/>
</dbReference>
<dbReference type="AlphaFoldDB" id="A0A3Q3XIY2"/>
<feature type="region of interest" description="Disordered" evidence="10">
    <location>
        <begin position="1"/>
        <end position="25"/>
    </location>
</feature>
<evidence type="ECO:0000256" key="4">
    <source>
        <dbReference type="ARBA" id="ARBA00022499"/>
    </source>
</evidence>
<evidence type="ECO:0000256" key="1">
    <source>
        <dbReference type="ARBA" id="ARBA00004123"/>
    </source>
</evidence>
<evidence type="ECO:0000256" key="6">
    <source>
        <dbReference type="ARBA" id="ARBA00022843"/>
    </source>
</evidence>
<reference evidence="12" key="2">
    <citation type="submission" date="2025-09" db="UniProtKB">
        <authorList>
            <consortium name="Ensembl"/>
        </authorList>
    </citation>
    <scope>IDENTIFICATION</scope>
</reference>
<dbReference type="GO" id="GO:0005737">
    <property type="term" value="C:cytoplasm"/>
    <property type="evidence" value="ECO:0007669"/>
    <property type="project" value="UniProtKB-SubCell"/>
</dbReference>
<keyword evidence="9" id="KW-0539">Nucleus</keyword>
<reference evidence="12" key="1">
    <citation type="submission" date="2025-08" db="UniProtKB">
        <authorList>
            <consortium name="Ensembl"/>
        </authorList>
    </citation>
    <scope>IDENTIFICATION</scope>
</reference>
<evidence type="ECO:0000256" key="3">
    <source>
        <dbReference type="ARBA" id="ARBA00022490"/>
    </source>
</evidence>
<dbReference type="GO" id="GO:0005634">
    <property type="term" value="C:nucleus"/>
    <property type="evidence" value="ECO:0007669"/>
    <property type="project" value="UniProtKB-SubCell"/>
</dbReference>
<protein>
    <recommendedName>
        <fullName evidence="11">Zinc-finger domain-containing protein</fullName>
    </recommendedName>
</protein>